<accession>A0ABU1ZUZ9</accession>
<dbReference type="InterPro" id="IPR002355">
    <property type="entry name" value="Cu_oxidase_Cu_BS"/>
</dbReference>
<feature type="domain" description="Plastocyanin-like" evidence="5">
    <location>
        <begin position="113"/>
        <end position="214"/>
    </location>
</feature>
<gene>
    <name evidence="6" type="ORF">J2S39_000437</name>
</gene>
<keyword evidence="3" id="KW-0812">Transmembrane</keyword>
<comment type="caution">
    <text evidence="6">The sequence shown here is derived from an EMBL/GenBank/DDBJ whole genome shotgun (WGS) entry which is preliminary data.</text>
</comment>
<sequence>MSNTHLLAEGVPTRRSWTVIARRVVAVLAVALVAWVAWLWWDSRFPAIYSTVPESAAVLGHGGHSRSSDELTGDHPTRSIADLGVDPALPPDVRVTLEARSADLSNATGGVFSGYTLNGSTPGPEIRARQGDLVEVELINVNIADGTTLHWHGVDVPGAMDGVAGVTQDAVMPGESFTYRFLAEDSGTYWYHAHQVSHQQVMGGLLGPLVVEPTGEDTADIVMLLHTYPGGSRTLAGVPGQTRQEFAPGSIVRVRVINTDNGTSFVWVPGAPVRVLAIDGTDLHGPGPVQQTKIRLAAGGRADLEVTVPPDGGVRVQTAGASLILGPGEAGAPETPAPAAELDLLAYGTPAATPLAHAEVDKSYEYIVGQRPGFLDGRPGYWWTINGKMGKHVPSFSVREGDVVAMTVTNKSSEVHPMHLHGHHLLVLARDGVTSSSAPWWTDSLDVAPGESYDVVFLADNPGVWMDHCHNLPHAVEGLMTHVVYEGVTTPYLLGRDSGNEPE</sequence>
<organism evidence="6 7">
    <name type="scientific">Corynebacterium guangdongense</name>
    <dbReference type="NCBI Taxonomy" id="1783348"/>
    <lineage>
        <taxon>Bacteria</taxon>
        <taxon>Bacillati</taxon>
        <taxon>Actinomycetota</taxon>
        <taxon>Actinomycetes</taxon>
        <taxon>Mycobacteriales</taxon>
        <taxon>Corynebacteriaceae</taxon>
        <taxon>Corynebacterium</taxon>
    </lineage>
</organism>
<reference evidence="6" key="1">
    <citation type="submission" date="2023-07" db="EMBL/GenBank/DDBJ databases">
        <title>Sequencing the genomes of 1000 actinobacteria strains.</title>
        <authorList>
            <person name="Klenk H.-P."/>
        </authorList>
    </citation>
    <scope>NUCLEOTIDE SEQUENCE</scope>
    <source>
        <strain evidence="6">DSM 107476</strain>
    </source>
</reference>
<dbReference type="CDD" id="cd04202">
    <property type="entry name" value="CuRO_D2_2dMcoN_like"/>
    <property type="match status" value="1"/>
</dbReference>
<dbReference type="EMBL" id="JAVDXZ010000001">
    <property type="protein sequence ID" value="MDR7328761.1"/>
    <property type="molecule type" value="Genomic_DNA"/>
</dbReference>
<dbReference type="InterPro" id="IPR011707">
    <property type="entry name" value="Cu-oxidase-like_N"/>
</dbReference>
<evidence type="ECO:0000259" key="4">
    <source>
        <dbReference type="Pfam" id="PF07731"/>
    </source>
</evidence>
<dbReference type="Proteomes" id="UP001180840">
    <property type="component" value="Unassembled WGS sequence"/>
</dbReference>
<keyword evidence="2" id="KW-0560">Oxidoreductase</keyword>
<protein>
    <submittedName>
        <fullName evidence="6">FtsP/CotA-like multicopper oxidase with cupredoxin domain</fullName>
    </submittedName>
</protein>
<dbReference type="SUPFAM" id="SSF49503">
    <property type="entry name" value="Cupredoxins"/>
    <property type="match status" value="3"/>
</dbReference>
<keyword evidence="7" id="KW-1185">Reference proteome</keyword>
<evidence type="ECO:0000256" key="2">
    <source>
        <dbReference type="ARBA" id="ARBA00023002"/>
    </source>
</evidence>
<evidence type="ECO:0000256" key="3">
    <source>
        <dbReference type="SAM" id="Phobius"/>
    </source>
</evidence>
<keyword evidence="1" id="KW-0479">Metal-binding</keyword>
<dbReference type="InterPro" id="IPR011706">
    <property type="entry name" value="Cu-oxidase_C"/>
</dbReference>
<dbReference type="InterPro" id="IPR008972">
    <property type="entry name" value="Cupredoxin"/>
</dbReference>
<dbReference type="Pfam" id="PF07732">
    <property type="entry name" value="Cu-oxidase_3"/>
    <property type="match status" value="1"/>
</dbReference>
<evidence type="ECO:0000259" key="5">
    <source>
        <dbReference type="Pfam" id="PF07732"/>
    </source>
</evidence>
<dbReference type="PANTHER" id="PTHR11709">
    <property type="entry name" value="MULTI-COPPER OXIDASE"/>
    <property type="match status" value="1"/>
</dbReference>
<evidence type="ECO:0000256" key="1">
    <source>
        <dbReference type="ARBA" id="ARBA00022723"/>
    </source>
</evidence>
<dbReference type="Gene3D" id="2.60.40.420">
    <property type="entry name" value="Cupredoxins - blue copper proteins"/>
    <property type="match status" value="3"/>
</dbReference>
<dbReference type="PROSITE" id="PS00080">
    <property type="entry name" value="MULTICOPPER_OXIDASE2"/>
    <property type="match status" value="1"/>
</dbReference>
<dbReference type="InterPro" id="IPR045087">
    <property type="entry name" value="Cu-oxidase_fam"/>
</dbReference>
<evidence type="ECO:0000313" key="7">
    <source>
        <dbReference type="Proteomes" id="UP001180840"/>
    </source>
</evidence>
<proteinExistence type="predicted"/>
<keyword evidence="3" id="KW-0472">Membrane</keyword>
<feature type="domain" description="Plastocyanin-like" evidence="4">
    <location>
        <begin position="383"/>
        <end position="485"/>
    </location>
</feature>
<dbReference type="RefSeq" id="WP_290197757.1">
    <property type="nucleotide sequence ID" value="NZ_CP047654.1"/>
</dbReference>
<evidence type="ECO:0000313" key="6">
    <source>
        <dbReference type="EMBL" id="MDR7328761.1"/>
    </source>
</evidence>
<keyword evidence="3" id="KW-1133">Transmembrane helix</keyword>
<dbReference type="Pfam" id="PF07731">
    <property type="entry name" value="Cu-oxidase_2"/>
    <property type="match status" value="1"/>
</dbReference>
<name>A0ABU1ZUZ9_9CORY</name>
<feature type="transmembrane region" description="Helical" evidence="3">
    <location>
        <begin position="20"/>
        <end position="41"/>
    </location>
</feature>